<dbReference type="PANTHER" id="PTHR43335">
    <property type="entry name" value="ABC TRANSPORTER, ATP-BINDING PROTEIN"/>
    <property type="match status" value="1"/>
</dbReference>
<dbReference type="SMART" id="SM00382">
    <property type="entry name" value="AAA"/>
    <property type="match status" value="1"/>
</dbReference>
<keyword evidence="7" id="KW-0378">Hydrolase</keyword>
<comment type="caution">
    <text evidence="7">The sequence shown here is derived from an EMBL/GenBank/DDBJ whole genome shotgun (WGS) entry which is preliminary data.</text>
</comment>
<reference evidence="7 8" key="1">
    <citation type="submission" date="2019-02" db="EMBL/GenBank/DDBJ databases">
        <title>Deep-cultivation of Planctomycetes and their phenomic and genomic characterization uncovers novel biology.</title>
        <authorList>
            <person name="Wiegand S."/>
            <person name="Jogler M."/>
            <person name="Boedeker C."/>
            <person name="Pinto D."/>
            <person name="Vollmers J."/>
            <person name="Rivas-Marin E."/>
            <person name="Kohn T."/>
            <person name="Peeters S.H."/>
            <person name="Heuer A."/>
            <person name="Rast P."/>
            <person name="Oberbeckmann S."/>
            <person name="Bunk B."/>
            <person name="Jeske O."/>
            <person name="Meyerdierks A."/>
            <person name="Storesund J.E."/>
            <person name="Kallscheuer N."/>
            <person name="Luecker S."/>
            <person name="Lage O.M."/>
            <person name="Pohl T."/>
            <person name="Merkel B.J."/>
            <person name="Hornburger P."/>
            <person name="Mueller R.-W."/>
            <person name="Bruemmer F."/>
            <person name="Labrenz M."/>
            <person name="Spormann A.M."/>
            <person name="Op Den Camp H."/>
            <person name="Overmann J."/>
            <person name="Amann R."/>
            <person name="Jetten M.S.M."/>
            <person name="Mascher T."/>
            <person name="Medema M.H."/>
            <person name="Devos D.P."/>
            <person name="Kaster A.-K."/>
            <person name="Ovreas L."/>
            <person name="Rohde M."/>
            <person name="Galperin M.Y."/>
            <person name="Jogler C."/>
        </authorList>
    </citation>
    <scope>NUCLEOTIDE SEQUENCE [LARGE SCALE GENOMIC DNA]</scope>
    <source>
        <strain evidence="7 8">Pla22</strain>
    </source>
</reference>
<dbReference type="SUPFAM" id="SSF52540">
    <property type="entry name" value="P-loop containing nucleoside triphosphate hydrolases"/>
    <property type="match status" value="1"/>
</dbReference>
<organism evidence="7 8">
    <name type="scientific">Rubripirellula amarantea</name>
    <dbReference type="NCBI Taxonomy" id="2527999"/>
    <lineage>
        <taxon>Bacteria</taxon>
        <taxon>Pseudomonadati</taxon>
        <taxon>Planctomycetota</taxon>
        <taxon>Planctomycetia</taxon>
        <taxon>Pirellulales</taxon>
        <taxon>Pirellulaceae</taxon>
        <taxon>Rubripirellula</taxon>
    </lineage>
</organism>
<dbReference type="CDD" id="cd03230">
    <property type="entry name" value="ABC_DR_subfamily_A"/>
    <property type="match status" value="1"/>
</dbReference>
<feature type="domain" description="ABC transporter" evidence="6">
    <location>
        <begin position="68"/>
        <end position="293"/>
    </location>
</feature>
<dbReference type="EMBL" id="SJPI01000001">
    <property type="protein sequence ID" value="TWT54738.1"/>
    <property type="molecule type" value="Genomic_DNA"/>
</dbReference>
<dbReference type="GO" id="GO:0005524">
    <property type="term" value="F:ATP binding"/>
    <property type="evidence" value="ECO:0007669"/>
    <property type="project" value="UniProtKB-KW"/>
</dbReference>
<keyword evidence="3" id="KW-0547">Nucleotide-binding</keyword>
<dbReference type="EC" id="3.6.3.-" evidence="7"/>
<dbReference type="Gene3D" id="3.40.50.300">
    <property type="entry name" value="P-loop containing nucleotide triphosphate hydrolases"/>
    <property type="match status" value="1"/>
</dbReference>
<evidence type="ECO:0000256" key="5">
    <source>
        <dbReference type="SAM" id="MobiDB-lite"/>
    </source>
</evidence>
<keyword evidence="2" id="KW-0813">Transport</keyword>
<evidence type="ECO:0000256" key="1">
    <source>
        <dbReference type="ARBA" id="ARBA00005417"/>
    </source>
</evidence>
<dbReference type="GO" id="GO:0016887">
    <property type="term" value="F:ATP hydrolysis activity"/>
    <property type="evidence" value="ECO:0007669"/>
    <property type="project" value="InterPro"/>
</dbReference>
<feature type="region of interest" description="Disordered" evidence="5">
    <location>
        <begin position="22"/>
        <end position="63"/>
    </location>
</feature>
<sequence length="374" mass="40933">MGRPVQAKKCLLGIELTLPNNGTTRRAYEKPAKTTSARESRLNRLPESETLPPRPTESVSTDASASIVVTTGLTKRYGDFEALSKCSVQVTRGEIFGLLGPNGAGKTTLIRLLLGYLQPTEGEISVDGFDPRVDGVSLRERVAYLPGDARLPRHMRGRSVLKFFSEMHPHGSLERSLAVAETLELNIATRVAFMSTGMRQKLALAVVFGVHTPLLILDEPTANLDPTVRAAVLDLAMEARDQGRTVMFSSHVLSEIEETCDRVVFLRKGHLAHQLTMDDLFQRHRITADWPANPLQVPEALAGLVKLSVRERRGGKTLCIDTQGDLAPLLSWVDSLSLNHVRIEPLGLRAVYDSVHLGTKFDATTTSGTSEVAI</sequence>
<feature type="compositionally biased region" description="Basic and acidic residues" evidence="5">
    <location>
        <begin position="26"/>
        <end position="47"/>
    </location>
</feature>
<dbReference type="PANTHER" id="PTHR43335:SF4">
    <property type="entry name" value="ABC TRANSPORTER, ATP-BINDING PROTEIN"/>
    <property type="match status" value="1"/>
</dbReference>
<keyword evidence="4 7" id="KW-0067">ATP-binding</keyword>
<evidence type="ECO:0000313" key="8">
    <source>
        <dbReference type="Proteomes" id="UP000316598"/>
    </source>
</evidence>
<dbReference type="OrthoDB" id="9795548at2"/>
<name>A0A5C5WVZ6_9BACT</name>
<comment type="similarity">
    <text evidence="1">Belongs to the ABC transporter superfamily.</text>
</comment>
<dbReference type="AlphaFoldDB" id="A0A5C5WVZ6"/>
<proteinExistence type="inferred from homology"/>
<keyword evidence="8" id="KW-1185">Reference proteome</keyword>
<dbReference type="InterPro" id="IPR003439">
    <property type="entry name" value="ABC_transporter-like_ATP-bd"/>
</dbReference>
<dbReference type="PROSITE" id="PS50893">
    <property type="entry name" value="ABC_TRANSPORTER_2"/>
    <property type="match status" value="1"/>
</dbReference>
<evidence type="ECO:0000313" key="7">
    <source>
        <dbReference type="EMBL" id="TWT54738.1"/>
    </source>
</evidence>
<evidence type="ECO:0000259" key="6">
    <source>
        <dbReference type="PROSITE" id="PS50893"/>
    </source>
</evidence>
<evidence type="ECO:0000256" key="2">
    <source>
        <dbReference type="ARBA" id="ARBA00022448"/>
    </source>
</evidence>
<dbReference type="InterPro" id="IPR003593">
    <property type="entry name" value="AAA+_ATPase"/>
</dbReference>
<dbReference type="Pfam" id="PF00005">
    <property type="entry name" value="ABC_tran"/>
    <property type="match status" value="1"/>
</dbReference>
<dbReference type="InterPro" id="IPR027417">
    <property type="entry name" value="P-loop_NTPase"/>
</dbReference>
<accession>A0A5C5WVZ6</accession>
<protein>
    <submittedName>
        <fullName evidence="7">Putative ABC transporter ATP-binding protein YxlF</fullName>
        <ecNumber evidence="7">3.6.3.-</ecNumber>
    </submittedName>
</protein>
<gene>
    <name evidence="7" type="primary">yxlF_3</name>
    <name evidence="7" type="ORF">Pla22_23900</name>
</gene>
<dbReference type="Proteomes" id="UP000316598">
    <property type="component" value="Unassembled WGS sequence"/>
</dbReference>
<evidence type="ECO:0000256" key="3">
    <source>
        <dbReference type="ARBA" id="ARBA00022741"/>
    </source>
</evidence>
<evidence type="ECO:0000256" key="4">
    <source>
        <dbReference type="ARBA" id="ARBA00022840"/>
    </source>
</evidence>